<evidence type="ECO:0000256" key="5">
    <source>
        <dbReference type="ARBA" id="ARBA00023136"/>
    </source>
</evidence>
<dbReference type="GO" id="GO:0019706">
    <property type="term" value="F:protein-cysteine S-palmitoyltransferase activity"/>
    <property type="evidence" value="ECO:0007669"/>
    <property type="project" value="UniProtKB-EC"/>
</dbReference>
<reference evidence="14 15" key="1">
    <citation type="journal article" date="2017" name="Mycologia">
        <title>Bifiguratus adelaidae, gen. et sp. nov., a new member of Mucoromycotina in endophytic and soil-dwelling habitats.</title>
        <authorList>
            <person name="Torres-Cruz T.J."/>
            <person name="Billingsley Tobias T.L."/>
            <person name="Almatruk M."/>
            <person name="Hesse C."/>
            <person name="Kuske C.R."/>
            <person name="Desiro A."/>
            <person name="Benucci G.M."/>
            <person name="Bonito G."/>
            <person name="Stajich J.E."/>
            <person name="Dunlap C."/>
            <person name="Arnold A.E."/>
            <person name="Porras-Alfaro A."/>
        </authorList>
    </citation>
    <scope>NUCLEOTIDE SEQUENCE [LARGE SCALE GENOMIC DNA]</scope>
    <source>
        <strain evidence="14 15">AZ0501</strain>
    </source>
</reference>
<protein>
    <recommendedName>
        <fullName evidence="11">Palmitoyltransferase</fullName>
        <ecNumber evidence="11">2.3.1.225</ecNumber>
    </recommendedName>
</protein>
<keyword evidence="7" id="KW-0449">Lipoprotein</keyword>
<keyword evidence="15" id="KW-1185">Reference proteome</keyword>
<comment type="caution">
    <text evidence="14">The sequence shown here is derived from an EMBL/GenBank/DDBJ whole genome shotgun (WGS) entry which is preliminary data.</text>
</comment>
<dbReference type="OrthoDB" id="9909019at2759"/>
<proteinExistence type="inferred from homology"/>
<feature type="compositionally biased region" description="Polar residues" evidence="12">
    <location>
        <begin position="172"/>
        <end position="189"/>
    </location>
</feature>
<evidence type="ECO:0000259" key="13">
    <source>
        <dbReference type="Pfam" id="PF01529"/>
    </source>
</evidence>
<feature type="compositionally biased region" description="Basic and acidic residues" evidence="12">
    <location>
        <begin position="7"/>
        <end position="20"/>
    </location>
</feature>
<feature type="domain" description="Palmitoyltransferase DHHC" evidence="13">
    <location>
        <begin position="367"/>
        <end position="495"/>
    </location>
</feature>
<comment type="subcellular location">
    <subcellularLocation>
        <location evidence="1">Endomembrane system</location>
        <topology evidence="1">Multi-pass membrane protein</topology>
    </subcellularLocation>
</comment>
<evidence type="ECO:0000256" key="10">
    <source>
        <dbReference type="ARBA" id="ARBA00048048"/>
    </source>
</evidence>
<dbReference type="GO" id="GO:0006612">
    <property type="term" value="P:protein targeting to membrane"/>
    <property type="evidence" value="ECO:0007669"/>
    <property type="project" value="TreeGrafter"/>
</dbReference>
<dbReference type="PROSITE" id="PS50216">
    <property type="entry name" value="DHHC"/>
    <property type="match status" value="1"/>
</dbReference>
<name>A0A261XSZ3_9FUNG</name>
<sequence>MNTSEPRASEEEGVRRHFDETLEAIFHHAPPPSPSPNHAAASPPLQSSELSGDNPSRDTLRKSITDAKATNRPVVDAIRDDILNRTPPRRSSSLSRGSYTPYRQLSQRLPRSDIPKDSSMEDSIQLLQYPASVKRSDSMKRGLATQDSFVPGGGDGVRSMSQALTQLSPLSETLASSQGDHPLQAQNGFPPTEYVHPSRSTENGTIDTLPDDSVTSDSNIKSLVPPFSSKREDNRQANGKGKDHGPNPKRYEVFPGNNRFLLGGSLMTGNEYWAFYLVLAILIVPSGLFLGFAGPWLWRDLSPAVVIIFAYLFLICLVSMLKASMTDPGILPRDIDPDPFPDPSITAEYSSFVPMPRETVVKGQMVNLKYCDTCRVYRPPRTSHCRPCDNCVENEDHHCVWLNNCIGRRNYRHFYTCVVSGALLCLYIMAFCLAEVLIIYSRQTHPRNFVVALQHAPVPFALALLAFILVWSVAGLAGFHTYLITHNLTTHEHLRANYGDFFNHQRNPYDFGSVFHNCVYVLCRPNTKSYLRRRKRIHDPNVRDIRPTTVP</sequence>
<dbReference type="Proteomes" id="UP000242875">
    <property type="component" value="Unassembled WGS sequence"/>
</dbReference>
<feature type="region of interest" description="Disordered" evidence="12">
    <location>
        <begin position="1"/>
        <end position="121"/>
    </location>
</feature>
<feature type="transmembrane region" description="Helical" evidence="11">
    <location>
        <begin position="460"/>
        <end position="485"/>
    </location>
</feature>
<dbReference type="GO" id="GO:0005794">
    <property type="term" value="C:Golgi apparatus"/>
    <property type="evidence" value="ECO:0007669"/>
    <property type="project" value="TreeGrafter"/>
</dbReference>
<evidence type="ECO:0000256" key="1">
    <source>
        <dbReference type="ARBA" id="ARBA00004127"/>
    </source>
</evidence>
<dbReference type="EC" id="2.3.1.225" evidence="11"/>
<comment type="domain">
    <text evidence="11">The DHHC domain is required for palmitoyltransferase activity.</text>
</comment>
<dbReference type="Pfam" id="PF01529">
    <property type="entry name" value="DHHC"/>
    <property type="match status" value="1"/>
</dbReference>
<evidence type="ECO:0000256" key="4">
    <source>
        <dbReference type="ARBA" id="ARBA00022989"/>
    </source>
</evidence>
<feature type="transmembrane region" description="Helical" evidence="11">
    <location>
        <begin position="273"/>
        <end position="298"/>
    </location>
</feature>
<dbReference type="PANTHER" id="PTHR22883">
    <property type="entry name" value="ZINC FINGER DHHC DOMAIN CONTAINING PROTEIN"/>
    <property type="match status" value="1"/>
</dbReference>
<keyword evidence="8 11" id="KW-0012">Acyltransferase</keyword>
<organism evidence="14 15">
    <name type="scientific">Bifiguratus adelaidae</name>
    <dbReference type="NCBI Taxonomy" id="1938954"/>
    <lineage>
        <taxon>Eukaryota</taxon>
        <taxon>Fungi</taxon>
        <taxon>Fungi incertae sedis</taxon>
        <taxon>Mucoromycota</taxon>
        <taxon>Mucoromycotina</taxon>
        <taxon>Endogonomycetes</taxon>
        <taxon>Endogonales</taxon>
        <taxon>Endogonales incertae sedis</taxon>
        <taxon>Bifiguratus</taxon>
    </lineage>
</organism>
<evidence type="ECO:0000256" key="12">
    <source>
        <dbReference type="SAM" id="MobiDB-lite"/>
    </source>
</evidence>
<evidence type="ECO:0000313" key="15">
    <source>
        <dbReference type="Proteomes" id="UP000242875"/>
    </source>
</evidence>
<comment type="catalytic activity">
    <reaction evidence="10 11">
        <text>L-cysteinyl-[protein] + hexadecanoyl-CoA = S-hexadecanoyl-L-cysteinyl-[protein] + CoA</text>
        <dbReference type="Rhea" id="RHEA:36683"/>
        <dbReference type="Rhea" id="RHEA-COMP:10131"/>
        <dbReference type="Rhea" id="RHEA-COMP:11032"/>
        <dbReference type="ChEBI" id="CHEBI:29950"/>
        <dbReference type="ChEBI" id="CHEBI:57287"/>
        <dbReference type="ChEBI" id="CHEBI:57379"/>
        <dbReference type="ChEBI" id="CHEBI:74151"/>
        <dbReference type="EC" id="2.3.1.225"/>
    </reaction>
</comment>
<feature type="compositionally biased region" description="Basic and acidic residues" evidence="12">
    <location>
        <begin position="55"/>
        <end position="65"/>
    </location>
</feature>
<feature type="transmembrane region" description="Helical" evidence="11">
    <location>
        <begin position="414"/>
        <end position="440"/>
    </location>
</feature>
<feature type="compositionally biased region" description="Basic and acidic residues" evidence="12">
    <location>
        <begin position="110"/>
        <end position="119"/>
    </location>
</feature>
<feature type="compositionally biased region" description="Polar residues" evidence="12">
    <location>
        <begin position="45"/>
        <end position="54"/>
    </location>
</feature>
<keyword evidence="6" id="KW-0564">Palmitate</keyword>
<feature type="region of interest" description="Disordered" evidence="12">
    <location>
        <begin position="172"/>
        <end position="249"/>
    </location>
</feature>
<accession>A0A261XSZ3</accession>
<dbReference type="EMBL" id="MVBO01000343">
    <property type="protein sequence ID" value="OZJ01479.1"/>
    <property type="molecule type" value="Genomic_DNA"/>
</dbReference>
<evidence type="ECO:0000256" key="7">
    <source>
        <dbReference type="ARBA" id="ARBA00023288"/>
    </source>
</evidence>
<keyword evidence="2 11" id="KW-0808">Transferase</keyword>
<evidence type="ECO:0000256" key="9">
    <source>
        <dbReference type="ARBA" id="ARBA00023463"/>
    </source>
</evidence>
<dbReference type="InterPro" id="IPR039859">
    <property type="entry name" value="PFA4/ZDH16/20/ERF2-like"/>
</dbReference>
<dbReference type="GO" id="GO:0005783">
    <property type="term" value="C:endoplasmic reticulum"/>
    <property type="evidence" value="ECO:0007669"/>
    <property type="project" value="TreeGrafter"/>
</dbReference>
<dbReference type="InterPro" id="IPR001594">
    <property type="entry name" value="Palmitoyltrfase_DHHC"/>
</dbReference>
<evidence type="ECO:0000256" key="3">
    <source>
        <dbReference type="ARBA" id="ARBA00022692"/>
    </source>
</evidence>
<evidence type="ECO:0000256" key="6">
    <source>
        <dbReference type="ARBA" id="ARBA00023139"/>
    </source>
</evidence>
<keyword evidence="5 11" id="KW-0472">Membrane</keyword>
<gene>
    <name evidence="14" type="ORF">BZG36_05528</name>
</gene>
<dbReference type="PANTHER" id="PTHR22883:SF43">
    <property type="entry name" value="PALMITOYLTRANSFERASE APP"/>
    <property type="match status" value="1"/>
</dbReference>
<dbReference type="AlphaFoldDB" id="A0A261XSZ3"/>
<feature type="compositionally biased region" description="Low complexity" evidence="12">
    <location>
        <begin position="89"/>
        <end position="98"/>
    </location>
</feature>
<evidence type="ECO:0000256" key="8">
    <source>
        <dbReference type="ARBA" id="ARBA00023315"/>
    </source>
</evidence>
<keyword evidence="3 11" id="KW-0812">Transmembrane</keyword>
<feature type="region of interest" description="Disordered" evidence="12">
    <location>
        <begin position="133"/>
        <end position="159"/>
    </location>
</feature>
<comment type="similarity">
    <text evidence="9">Belongs to the DHHC palmitoyltransferase family. ERF2/ZDHHC9 subfamily.</text>
</comment>
<evidence type="ECO:0000256" key="11">
    <source>
        <dbReference type="RuleBase" id="RU079119"/>
    </source>
</evidence>
<feature type="transmembrane region" description="Helical" evidence="11">
    <location>
        <begin position="304"/>
        <end position="323"/>
    </location>
</feature>
<feature type="compositionally biased region" description="Basic and acidic residues" evidence="12">
    <location>
        <begin position="229"/>
        <end position="249"/>
    </location>
</feature>
<keyword evidence="4 11" id="KW-1133">Transmembrane helix</keyword>
<evidence type="ECO:0000256" key="2">
    <source>
        <dbReference type="ARBA" id="ARBA00022679"/>
    </source>
</evidence>
<evidence type="ECO:0000313" key="14">
    <source>
        <dbReference type="EMBL" id="OZJ01479.1"/>
    </source>
</evidence>